<dbReference type="PANTHER" id="PTHR34229:SF1">
    <property type="entry name" value="METAL TRANSPORT PROTEIN HI_1621-RELATED"/>
    <property type="match status" value="1"/>
</dbReference>
<dbReference type="Pfam" id="PF01891">
    <property type="entry name" value="CbiM"/>
    <property type="match status" value="1"/>
</dbReference>
<sequence length="207" mass="21211">MHIVDGALSSEVVVTGAVLAVAGISYGLRKIDIDAMPRVAMMSAVFFVASLIHVPVGPSSAHLIVNGLAGLMLGWSVFPAIFIGLLLQAVFFGFGGITVLGVNTVNIALPAVLMWWLVSPFLARAEGKSVLLAGFVAGSGAIALSSMMVGLSLAASGQEFVPTAKLVVMSHIPVMVVEGILTAAAVHLVKKVRPVMLAPAGSLRSVA</sequence>
<dbReference type="PANTHER" id="PTHR34229">
    <property type="entry name" value="METAL TRANSPORT PROTEIN HI_1621-RELATED"/>
    <property type="match status" value="1"/>
</dbReference>
<dbReference type="NCBIfam" id="NF004903">
    <property type="entry name" value="PRK06265.1-3"/>
    <property type="match status" value="1"/>
</dbReference>
<dbReference type="Gene3D" id="1.10.1760.20">
    <property type="match status" value="1"/>
</dbReference>
<dbReference type="GO" id="GO:0005886">
    <property type="term" value="C:plasma membrane"/>
    <property type="evidence" value="ECO:0007669"/>
    <property type="project" value="UniProtKB-SubCell"/>
</dbReference>
<dbReference type="NCBIfam" id="NF004904">
    <property type="entry name" value="PRK06265.1-4"/>
    <property type="match status" value="1"/>
</dbReference>
<keyword evidence="5 7" id="KW-1133">Transmembrane helix</keyword>
<dbReference type="AlphaFoldDB" id="A0A154L9M1"/>
<evidence type="ECO:0000256" key="6">
    <source>
        <dbReference type="ARBA" id="ARBA00023136"/>
    </source>
</evidence>
<organism evidence="8 9">
    <name type="scientific">Thalassospira lucentensis</name>
    <dbReference type="NCBI Taxonomy" id="168935"/>
    <lineage>
        <taxon>Bacteria</taxon>
        <taxon>Pseudomonadati</taxon>
        <taxon>Pseudomonadota</taxon>
        <taxon>Alphaproteobacteria</taxon>
        <taxon>Rhodospirillales</taxon>
        <taxon>Thalassospiraceae</taxon>
        <taxon>Thalassospira</taxon>
    </lineage>
</organism>
<keyword evidence="3" id="KW-1003">Cell membrane</keyword>
<name>A0A154L9M1_9PROT</name>
<feature type="transmembrane region" description="Helical" evidence="7">
    <location>
        <begin position="94"/>
        <end position="118"/>
    </location>
</feature>
<evidence type="ECO:0000313" key="9">
    <source>
        <dbReference type="Proteomes" id="UP000076335"/>
    </source>
</evidence>
<evidence type="ECO:0000256" key="2">
    <source>
        <dbReference type="ARBA" id="ARBA00022448"/>
    </source>
</evidence>
<protein>
    <submittedName>
        <fullName evidence="8">Cobalamin biosynthesis protein CbiM</fullName>
    </submittedName>
</protein>
<evidence type="ECO:0000256" key="3">
    <source>
        <dbReference type="ARBA" id="ARBA00022475"/>
    </source>
</evidence>
<reference evidence="8 9" key="1">
    <citation type="submission" date="2015-12" db="EMBL/GenBank/DDBJ databases">
        <title>Genome sequence of Thalassospira lucentensis MCCC 1A02072.</title>
        <authorList>
            <person name="Lu L."/>
            <person name="Lai Q."/>
            <person name="Shao Z."/>
            <person name="Qian P."/>
        </authorList>
    </citation>
    <scope>NUCLEOTIDE SEQUENCE [LARGE SCALE GENOMIC DNA]</scope>
    <source>
        <strain evidence="8 9">MCCC 1A02072</strain>
    </source>
</reference>
<feature type="transmembrane region" description="Helical" evidence="7">
    <location>
        <begin position="166"/>
        <end position="189"/>
    </location>
</feature>
<dbReference type="GO" id="GO:0000041">
    <property type="term" value="P:transition metal ion transport"/>
    <property type="evidence" value="ECO:0007669"/>
    <property type="project" value="InterPro"/>
</dbReference>
<dbReference type="RefSeq" id="WP_062949005.1">
    <property type="nucleotide sequence ID" value="NZ_LPVY01000003.1"/>
</dbReference>
<feature type="transmembrane region" description="Helical" evidence="7">
    <location>
        <begin position="39"/>
        <end position="57"/>
    </location>
</feature>
<comment type="caution">
    <text evidence="8">The sequence shown here is derived from an EMBL/GenBank/DDBJ whole genome shotgun (WGS) entry which is preliminary data.</text>
</comment>
<evidence type="ECO:0000313" key="8">
    <source>
        <dbReference type="EMBL" id="KZB68143.1"/>
    </source>
</evidence>
<evidence type="ECO:0000256" key="1">
    <source>
        <dbReference type="ARBA" id="ARBA00004651"/>
    </source>
</evidence>
<keyword evidence="6 7" id="KW-0472">Membrane</keyword>
<gene>
    <name evidence="8" type="ORF">AUP42_11820</name>
</gene>
<dbReference type="EMBL" id="LPVY01000003">
    <property type="protein sequence ID" value="KZB68143.1"/>
    <property type="molecule type" value="Genomic_DNA"/>
</dbReference>
<proteinExistence type="predicted"/>
<dbReference type="OrthoDB" id="9792317at2"/>
<accession>A0A154L9M1</accession>
<keyword evidence="2" id="KW-0813">Transport</keyword>
<feature type="transmembrane region" description="Helical" evidence="7">
    <location>
        <begin position="6"/>
        <end position="27"/>
    </location>
</feature>
<evidence type="ECO:0000256" key="4">
    <source>
        <dbReference type="ARBA" id="ARBA00022692"/>
    </source>
</evidence>
<evidence type="ECO:0000256" key="5">
    <source>
        <dbReference type="ARBA" id="ARBA00022989"/>
    </source>
</evidence>
<dbReference type="Proteomes" id="UP000076335">
    <property type="component" value="Unassembled WGS sequence"/>
</dbReference>
<feature type="transmembrane region" description="Helical" evidence="7">
    <location>
        <begin position="63"/>
        <end position="87"/>
    </location>
</feature>
<dbReference type="InterPro" id="IPR002751">
    <property type="entry name" value="CbiM/NikMN"/>
</dbReference>
<feature type="transmembrane region" description="Helical" evidence="7">
    <location>
        <begin position="130"/>
        <end position="154"/>
    </location>
</feature>
<keyword evidence="4 7" id="KW-0812">Transmembrane</keyword>
<dbReference type="NCBIfam" id="NF004905">
    <property type="entry name" value="PRK06265.1-5"/>
    <property type="match status" value="1"/>
</dbReference>
<evidence type="ECO:0000256" key="7">
    <source>
        <dbReference type="SAM" id="Phobius"/>
    </source>
</evidence>
<comment type="subcellular location">
    <subcellularLocation>
        <location evidence="1">Cell membrane</location>
        <topology evidence="1">Multi-pass membrane protein</topology>
    </subcellularLocation>
</comment>
<dbReference type="NCBIfam" id="NF004909">
    <property type="entry name" value="PRK06265.2-5"/>
    <property type="match status" value="1"/>
</dbReference>